<keyword evidence="2" id="KW-1185">Reference proteome</keyword>
<reference evidence="1 2" key="1">
    <citation type="submission" date="2012-07" db="EMBL/GenBank/DDBJ databases">
        <title>The Genome Sequence of Actinomyces turicensis ACS-279-V-COL4.</title>
        <authorList>
            <consortium name="The Broad Institute Genome Sequencing Platform"/>
            <person name="Earl A."/>
            <person name="Ward D."/>
            <person name="Feldgarden M."/>
            <person name="Gevers D."/>
            <person name="Saerens B."/>
            <person name="Vaneechoutte M."/>
            <person name="Walker B."/>
            <person name="Young S.K."/>
            <person name="Zeng Q."/>
            <person name="Gargeya S."/>
            <person name="Fitzgerald M."/>
            <person name="Haas B."/>
            <person name="Abouelleil A."/>
            <person name="Alvarado L."/>
            <person name="Arachchi H.M."/>
            <person name="Berlin A."/>
            <person name="Chapman S.B."/>
            <person name="Goldberg J."/>
            <person name="Griggs A."/>
            <person name="Gujja S."/>
            <person name="Hansen M."/>
            <person name="Howarth C."/>
            <person name="Imamovic A."/>
            <person name="Larimer J."/>
            <person name="McCowen C."/>
            <person name="Montmayeur A."/>
            <person name="Murphy C."/>
            <person name="Neiman D."/>
            <person name="Pearson M."/>
            <person name="Priest M."/>
            <person name="Roberts A."/>
            <person name="Saif S."/>
            <person name="Shea T."/>
            <person name="Sisk P."/>
            <person name="Sykes S."/>
            <person name="Wortman J."/>
            <person name="Nusbaum C."/>
            <person name="Birren B."/>
        </authorList>
    </citation>
    <scope>NUCLEOTIDE SEQUENCE [LARGE SCALE GENOMIC DNA]</scope>
    <source>
        <strain evidence="1 2">ACS-279-V-Col4</strain>
    </source>
</reference>
<proteinExistence type="predicted"/>
<evidence type="ECO:0000313" key="2">
    <source>
        <dbReference type="Proteomes" id="UP000003994"/>
    </source>
</evidence>
<dbReference type="AlphaFoldDB" id="K0YQY0"/>
<protein>
    <submittedName>
        <fullName evidence="1">Uncharacterized protein</fullName>
    </submittedName>
</protein>
<dbReference type="STRING" id="883077.HMPREF9241_00867"/>
<accession>K0YQY0</accession>
<evidence type="ECO:0000313" key="1">
    <source>
        <dbReference type="EMBL" id="EJZ86242.1"/>
    </source>
</evidence>
<sequence length="34" mass="3684">MTHIELCVEDLLSVAIATDQDEVARIVTAVRNAS</sequence>
<dbReference type="EMBL" id="AGWQ01000006">
    <property type="protein sequence ID" value="EJZ86242.1"/>
    <property type="molecule type" value="Genomic_DNA"/>
</dbReference>
<dbReference type="Proteomes" id="UP000003994">
    <property type="component" value="Unassembled WGS sequence"/>
</dbReference>
<name>K0YQY0_9ACTO</name>
<dbReference type="HOGENOM" id="CLU_3371572_0_0_11"/>
<comment type="caution">
    <text evidence="1">The sequence shown here is derived from an EMBL/GenBank/DDBJ whole genome shotgun (WGS) entry which is preliminary data.</text>
</comment>
<gene>
    <name evidence="1" type="ORF">HMPREF9241_00867</name>
</gene>
<organism evidence="1 2">
    <name type="scientific">Schaalia turicensis ACS-279-V-Col4</name>
    <dbReference type="NCBI Taxonomy" id="883077"/>
    <lineage>
        <taxon>Bacteria</taxon>
        <taxon>Bacillati</taxon>
        <taxon>Actinomycetota</taxon>
        <taxon>Actinomycetes</taxon>
        <taxon>Actinomycetales</taxon>
        <taxon>Actinomycetaceae</taxon>
        <taxon>Schaalia</taxon>
    </lineage>
</organism>